<dbReference type="Gene3D" id="1.10.1240.10">
    <property type="entry name" value="Methionine synthase domain"/>
    <property type="match status" value="1"/>
</dbReference>
<sequence length="295" mass="34021">MNKHEMYSISQVSEITGLSKQVIRKWEERYQLVQPERLENGRRIYNETDVQAFLKVRKLTESGYPVSQAAVIVHTKEPQEVTYSFKDPEISDYFLQLIEKGTHCDELELNRILKQAHHTLGLSNFLSDLILPFLKEVGDRWEKKEWTEYQESVSSMVVRDYLVQIRRNYPYREDAPLLMGACLPGELHEVQVQILLLQAMMKGWKSFLIGSSPAIGSIEALIEKFKPRIVLLSALTTIPFEQNPTVLDQLDHFAARNRSINFFLGGPGAIDYTKDNLPKHIEVVQTLEEVFAIRG</sequence>
<dbReference type="Pfam" id="PF02607">
    <property type="entry name" value="B12-binding_2"/>
    <property type="match status" value="1"/>
</dbReference>
<dbReference type="SUPFAM" id="SSF52242">
    <property type="entry name" value="Cobalamin (vitamin B12)-binding domain"/>
    <property type="match status" value="1"/>
</dbReference>
<dbReference type="InterPro" id="IPR003759">
    <property type="entry name" value="Cbl-bd_cap"/>
</dbReference>
<dbReference type="RefSeq" id="WP_378151412.1">
    <property type="nucleotide sequence ID" value="NZ_JBHSEC010000001.1"/>
</dbReference>
<keyword evidence="1" id="KW-0678">Repressor</keyword>
<dbReference type="Proteomes" id="UP001595817">
    <property type="component" value="Unassembled WGS sequence"/>
</dbReference>
<evidence type="ECO:0000256" key="1">
    <source>
        <dbReference type="ARBA" id="ARBA00022491"/>
    </source>
</evidence>
<dbReference type="PANTHER" id="PTHR30204">
    <property type="entry name" value="REDOX-CYCLING DRUG-SENSING TRANSCRIPTIONAL ACTIVATOR SOXR"/>
    <property type="match status" value="1"/>
</dbReference>
<organism evidence="6 7">
    <name type="scientific">Chungangia koreensis</name>
    <dbReference type="NCBI Taxonomy" id="752657"/>
    <lineage>
        <taxon>Bacteria</taxon>
        <taxon>Bacillati</taxon>
        <taxon>Bacillota</taxon>
        <taxon>Bacilli</taxon>
        <taxon>Lactobacillales</taxon>
        <taxon>Chungangia</taxon>
    </lineage>
</organism>
<reference evidence="7" key="1">
    <citation type="journal article" date="2019" name="Int. J. Syst. Evol. Microbiol.">
        <title>The Global Catalogue of Microorganisms (GCM) 10K type strain sequencing project: providing services to taxonomists for standard genome sequencing and annotation.</title>
        <authorList>
            <consortium name="The Broad Institute Genomics Platform"/>
            <consortium name="The Broad Institute Genome Sequencing Center for Infectious Disease"/>
            <person name="Wu L."/>
            <person name="Ma J."/>
        </authorList>
    </citation>
    <scope>NUCLEOTIDE SEQUENCE [LARGE SCALE GENOMIC DNA]</scope>
    <source>
        <strain evidence="7">CCUG 59778</strain>
    </source>
</reference>
<evidence type="ECO:0000256" key="4">
    <source>
        <dbReference type="ARBA" id="ARBA00023163"/>
    </source>
</evidence>
<feature type="domain" description="HTH merR-type" evidence="5">
    <location>
        <begin position="6"/>
        <end position="75"/>
    </location>
</feature>
<proteinExistence type="predicted"/>
<gene>
    <name evidence="6" type="ORF">ACFOZY_01270</name>
</gene>
<dbReference type="InterPro" id="IPR036594">
    <property type="entry name" value="Meth_synthase_dom"/>
</dbReference>
<keyword evidence="4" id="KW-0804">Transcription</keyword>
<dbReference type="InterPro" id="IPR009061">
    <property type="entry name" value="DNA-bd_dom_put_sf"/>
</dbReference>
<keyword evidence="3" id="KW-0238">DNA-binding</keyword>
<dbReference type="Gene3D" id="1.10.1660.10">
    <property type="match status" value="1"/>
</dbReference>
<dbReference type="EMBL" id="JBHSEC010000001">
    <property type="protein sequence ID" value="MFC4409058.1"/>
    <property type="molecule type" value="Genomic_DNA"/>
</dbReference>
<keyword evidence="2" id="KW-0805">Transcription regulation</keyword>
<accession>A0ABV8WZI6</accession>
<name>A0ABV8WZI6_9LACT</name>
<dbReference type="CDD" id="cd01104">
    <property type="entry name" value="HTH_MlrA-CarA"/>
    <property type="match status" value="1"/>
</dbReference>
<protein>
    <submittedName>
        <fullName evidence="6">MerR family transcriptional regulator</fullName>
    </submittedName>
</protein>
<dbReference type="InterPro" id="IPR047057">
    <property type="entry name" value="MerR_fam"/>
</dbReference>
<dbReference type="Pfam" id="PF13411">
    <property type="entry name" value="MerR_1"/>
    <property type="match status" value="1"/>
</dbReference>
<dbReference type="InterPro" id="IPR000551">
    <property type="entry name" value="MerR-type_HTH_dom"/>
</dbReference>
<evidence type="ECO:0000313" key="7">
    <source>
        <dbReference type="Proteomes" id="UP001595817"/>
    </source>
</evidence>
<evidence type="ECO:0000256" key="2">
    <source>
        <dbReference type="ARBA" id="ARBA00023015"/>
    </source>
</evidence>
<dbReference type="PROSITE" id="PS50937">
    <property type="entry name" value="HTH_MERR_2"/>
    <property type="match status" value="1"/>
</dbReference>
<comment type="caution">
    <text evidence="6">The sequence shown here is derived from an EMBL/GenBank/DDBJ whole genome shotgun (WGS) entry which is preliminary data.</text>
</comment>
<dbReference type="Gene3D" id="3.40.50.280">
    <property type="entry name" value="Cobalamin-binding domain"/>
    <property type="match status" value="1"/>
</dbReference>
<evidence type="ECO:0000259" key="5">
    <source>
        <dbReference type="PROSITE" id="PS50937"/>
    </source>
</evidence>
<dbReference type="InterPro" id="IPR036724">
    <property type="entry name" value="Cobalamin-bd_sf"/>
</dbReference>
<dbReference type="PROSITE" id="PS00552">
    <property type="entry name" value="HTH_MERR_1"/>
    <property type="match status" value="1"/>
</dbReference>
<evidence type="ECO:0000256" key="3">
    <source>
        <dbReference type="ARBA" id="ARBA00023125"/>
    </source>
</evidence>
<keyword evidence="7" id="KW-1185">Reference proteome</keyword>
<dbReference type="PANTHER" id="PTHR30204:SF69">
    <property type="entry name" value="MERR-FAMILY TRANSCRIPTIONAL REGULATOR"/>
    <property type="match status" value="1"/>
</dbReference>
<dbReference type="SUPFAM" id="SSF46955">
    <property type="entry name" value="Putative DNA-binding domain"/>
    <property type="match status" value="1"/>
</dbReference>
<dbReference type="SMART" id="SM00422">
    <property type="entry name" value="HTH_MERR"/>
    <property type="match status" value="1"/>
</dbReference>
<evidence type="ECO:0000313" key="6">
    <source>
        <dbReference type="EMBL" id="MFC4409058.1"/>
    </source>
</evidence>